<evidence type="ECO:0000313" key="2">
    <source>
        <dbReference type="RefSeq" id="XP_026738359.1"/>
    </source>
</evidence>
<dbReference type="AlphaFoldDB" id="A0A7E5WCI4"/>
<accession>A0A7E5WCI4</accession>
<evidence type="ECO:0000313" key="1">
    <source>
        <dbReference type="Proteomes" id="UP000322000"/>
    </source>
</evidence>
<dbReference type="OrthoDB" id="7296600at2759"/>
<reference evidence="2" key="1">
    <citation type="submission" date="2025-08" db="UniProtKB">
        <authorList>
            <consortium name="RefSeq"/>
        </authorList>
    </citation>
    <scope>IDENTIFICATION</scope>
</reference>
<dbReference type="GeneID" id="113501430"/>
<proteinExistence type="predicted"/>
<dbReference type="Proteomes" id="UP000322000">
    <property type="component" value="Chromosome 15"/>
</dbReference>
<name>A0A7E5WCI4_TRINI</name>
<protein>
    <submittedName>
        <fullName evidence="2">Uncharacterized protein LOC113501430 isoform X1</fullName>
    </submittedName>
</protein>
<gene>
    <name evidence="2" type="primary">LOC113501430</name>
</gene>
<dbReference type="RefSeq" id="XP_026738359.1">
    <property type="nucleotide sequence ID" value="XM_026882558.1"/>
</dbReference>
<organism evidence="1 2">
    <name type="scientific">Trichoplusia ni</name>
    <name type="common">Cabbage looper</name>
    <dbReference type="NCBI Taxonomy" id="7111"/>
    <lineage>
        <taxon>Eukaryota</taxon>
        <taxon>Metazoa</taxon>
        <taxon>Ecdysozoa</taxon>
        <taxon>Arthropoda</taxon>
        <taxon>Hexapoda</taxon>
        <taxon>Insecta</taxon>
        <taxon>Pterygota</taxon>
        <taxon>Neoptera</taxon>
        <taxon>Endopterygota</taxon>
        <taxon>Lepidoptera</taxon>
        <taxon>Glossata</taxon>
        <taxon>Ditrysia</taxon>
        <taxon>Noctuoidea</taxon>
        <taxon>Noctuidae</taxon>
        <taxon>Plusiinae</taxon>
        <taxon>Trichoplusia</taxon>
    </lineage>
</organism>
<dbReference type="InParanoid" id="A0A7E5WCI4"/>
<dbReference type="KEGG" id="tnl:113501430"/>
<sequence length="320" mass="36707">MLEIEEVGIQINWPPNYLKLINLIKENPVIYTLGDYPKTKADRQNEIYAWENIERIMQCSRACCVFADFICFGYTLHKVWNVIKLQYLKLNILIEAGTLSRGIIKEHAIANKYFDGSLSFLDSYLDDLTNLNILKNPTNKAFDYFLARLCKGSSNQSCTKKENKVKKSDLDPDDLKYIMNVVSVAVQSRFNAMFLAEETMNKEMSFTLESKLEVDKSLGPQLLSTVGKDILTDHNNADVNNIEREKEKVFNVHTMIPNDNECRKDDQLTIDDATNLGVSDDKIREYFRKLGLVLSQGVSLEKQKKLQIRINTLIKGELSL</sequence>
<keyword evidence="1" id="KW-1185">Reference proteome</keyword>